<dbReference type="KEGG" id="saca:FFV09_15200"/>
<keyword evidence="1" id="KW-0812">Transmembrane</keyword>
<organism evidence="2 3">
    <name type="scientific">Saccharibacillus brassicae</name>
    <dbReference type="NCBI Taxonomy" id="2583377"/>
    <lineage>
        <taxon>Bacteria</taxon>
        <taxon>Bacillati</taxon>
        <taxon>Bacillota</taxon>
        <taxon>Bacilli</taxon>
        <taxon>Bacillales</taxon>
        <taxon>Paenibacillaceae</taxon>
        <taxon>Saccharibacillus</taxon>
    </lineage>
</organism>
<accession>A0A4Y6UWG4</accession>
<evidence type="ECO:0000313" key="2">
    <source>
        <dbReference type="EMBL" id="QDH22072.1"/>
    </source>
</evidence>
<dbReference type="EMBL" id="CP041217">
    <property type="protein sequence ID" value="QDH22072.1"/>
    <property type="molecule type" value="Genomic_DNA"/>
</dbReference>
<proteinExistence type="predicted"/>
<dbReference type="OrthoDB" id="1443299at2"/>
<feature type="transmembrane region" description="Helical" evidence="1">
    <location>
        <begin position="96"/>
        <end position="114"/>
    </location>
</feature>
<evidence type="ECO:0000313" key="3">
    <source>
        <dbReference type="Proteomes" id="UP000316968"/>
    </source>
</evidence>
<feature type="transmembrane region" description="Helical" evidence="1">
    <location>
        <begin position="134"/>
        <end position="155"/>
    </location>
</feature>
<dbReference type="Proteomes" id="UP000316968">
    <property type="component" value="Chromosome"/>
</dbReference>
<evidence type="ECO:0000256" key="1">
    <source>
        <dbReference type="SAM" id="Phobius"/>
    </source>
</evidence>
<dbReference type="RefSeq" id="WP_141448616.1">
    <property type="nucleotide sequence ID" value="NZ_CP041217.1"/>
</dbReference>
<name>A0A4Y6UWG4_SACBS</name>
<keyword evidence="3" id="KW-1185">Reference proteome</keyword>
<evidence type="ECO:0008006" key="4">
    <source>
        <dbReference type="Google" id="ProtNLM"/>
    </source>
</evidence>
<reference evidence="2 3" key="1">
    <citation type="submission" date="2019-06" db="EMBL/GenBank/DDBJ databases">
        <title>Saccharibacillus brassicae sp. nov., an endophytic bacterium isolated from Chinese cabbage seeds (Brassica pekinensis).</title>
        <authorList>
            <person name="Jiang L."/>
            <person name="Lee J."/>
            <person name="Kim S.W."/>
        </authorList>
    </citation>
    <scope>NUCLEOTIDE SEQUENCE [LARGE SCALE GENOMIC DNA]</scope>
    <source>
        <strain evidence="3">KCTC 43072 / ATSA2</strain>
    </source>
</reference>
<feature type="transmembrane region" description="Helical" evidence="1">
    <location>
        <begin position="66"/>
        <end position="84"/>
    </location>
</feature>
<keyword evidence="1" id="KW-0472">Membrane</keyword>
<dbReference type="AlphaFoldDB" id="A0A4Y6UWG4"/>
<sequence>MNGLNPKRSAAFLLAFAAAGLASGTLLGLTLKAAQDLSGHRVYRLLLNADYVPVLKQFRLTEVTEFVIHLFISAALCLILGWIWQKRADRRMPSTASMIGVTALIGGVVGLLLYPTTLLSAGGTPPIDSLPAWAWWLAAHLLYGAASGLLLRAVLLAQRPRRRM</sequence>
<gene>
    <name evidence="2" type="ORF">FFV09_15200</name>
</gene>
<protein>
    <recommendedName>
        <fullName evidence="4">DUF1440 domain-containing protein</fullName>
    </recommendedName>
</protein>
<keyword evidence="1" id="KW-1133">Transmembrane helix</keyword>